<evidence type="ECO:0000256" key="1">
    <source>
        <dbReference type="SAM" id="MobiDB-lite"/>
    </source>
</evidence>
<name>A0A430HU13_9BURK</name>
<feature type="region of interest" description="Disordered" evidence="1">
    <location>
        <begin position="660"/>
        <end position="681"/>
    </location>
</feature>
<protein>
    <submittedName>
        <fullName evidence="2">Uncharacterized protein</fullName>
    </submittedName>
</protein>
<accession>A0A430HU13</accession>
<dbReference type="Gene3D" id="3.60.15.10">
    <property type="entry name" value="Ribonuclease Z/Hydroxyacylglutathione hydrolase-like"/>
    <property type="match status" value="1"/>
</dbReference>
<gene>
    <name evidence="2" type="ORF">EJB06_02735</name>
</gene>
<dbReference type="SUPFAM" id="SSF56281">
    <property type="entry name" value="Metallo-hydrolase/oxidoreductase"/>
    <property type="match status" value="1"/>
</dbReference>
<keyword evidence="3" id="KW-1185">Reference proteome</keyword>
<dbReference type="RefSeq" id="WP_126072446.1">
    <property type="nucleotide sequence ID" value="NZ_CP051166.1"/>
</dbReference>
<proteinExistence type="predicted"/>
<dbReference type="Proteomes" id="UP000278085">
    <property type="component" value="Unassembled WGS sequence"/>
</dbReference>
<feature type="region of interest" description="Disordered" evidence="1">
    <location>
        <begin position="427"/>
        <end position="470"/>
    </location>
</feature>
<sequence length="833" mass="91777">MTTPSQRRLRIHFLQAGYSDCIIIECKMWEGAHDSHQEEPLPKDCLHYRSMIVDGGLARGPLNQNVHDYCSKHLGWEPERRFDYQLLTHFHEDHVLGLVEQKIRSAVIIDPGLDAGIRLRTNAVKPMFSVPLKQASIDNYFTWCQEQSAKRKATDPRTETPSVWTIPPFACIGKVAPDEHNTPRLDQPGCADINFHWLFGGGVLAPLVDKDDGMGKPIFASRGEGIDTEQKAQFSPNLVSLGFVIEWGDFLFYSAGDAFAPELEDPTFDALLGAGAGKDGVSAPAWMRSGDKLKSFSVVKSSHHGSATSVGTSSTGSEDLYWLQRINPDTVVMLANLKHSNLPSEVYSEALLKTAMRRQNDGVDFGVYFWNDFSVLCNNTALKDQTVANLNKLLALNSTAADAARGRVLTNFSMTRAIGFSVCTNRTDHEEPSSLSSVGEKKRKRDSIGSAPHSKKRKSNEDSSDTSEDAKFRSPLALVIEVSDATLDPHAAGTPVPEAGSEVAGCVSEPGVRRRLHIERQILRVTTADEMNKTELGECCPRLNITINFKRPLPIARNAVLNLLCKPELLTATGTNKFAYFCPEEDGKSGAKARCDIEAILRDPFRRLYSIANTVACQITQAGGTHSEKEASLGLVLGSLGHNAEMAFVRVLVDKLRSTRPPAEEEKKKKKKKKDAPVDPEPTAEELGVIAACNVFRLRTKGNAWPASEILRIADEVAMTFISMIWTPNKRGGDYGERNDFSGQKYPSRAQRDLAETFLNELYSHPVFGIVAVQLLGSTRRVTANEDPVLRRGGDGHLNSALAANQRLFEDLGLSKAEFDPDLFYPIAREGTP</sequence>
<dbReference type="EMBL" id="RXLQ01000001">
    <property type="protein sequence ID" value="RSZ61061.1"/>
    <property type="molecule type" value="Genomic_DNA"/>
</dbReference>
<comment type="caution">
    <text evidence="2">The sequence shown here is derived from an EMBL/GenBank/DDBJ whole genome shotgun (WGS) entry which is preliminary data.</text>
</comment>
<reference evidence="2 3" key="1">
    <citation type="submission" date="2018-12" db="EMBL/GenBank/DDBJ databases">
        <authorList>
            <person name="Yang E."/>
        </authorList>
    </citation>
    <scope>NUCLEOTIDE SEQUENCE [LARGE SCALE GENOMIC DNA]</scope>
    <source>
        <strain evidence="2 3">SOD</strain>
    </source>
</reference>
<dbReference type="AlphaFoldDB" id="A0A430HU13"/>
<evidence type="ECO:0000313" key="3">
    <source>
        <dbReference type="Proteomes" id="UP000278085"/>
    </source>
</evidence>
<evidence type="ECO:0000313" key="2">
    <source>
        <dbReference type="EMBL" id="RSZ61061.1"/>
    </source>
</evidence>
<dbReference type="InterPro" id="IPR036866">
    <property type="entry name" value="RibonucZ/Hydroxyglut_hydro"/>
</dbReference>
<dbReference type="OrthoDB" id="5443440at2"/>
<organism evidence="2 3">
    <name type="scientific">Massilia atriviolacea</name>
    <dbReference type="NCBI Taxonomy" id="2495579"/>
    <lineage>
        <taxon>Bacteria</taxon>
        <taxon>Pseudomonadati</taxon>
        <taxon>Pseudomonadota</taxon>
        <taxon>Betaproteobacteria</taxon>
        <taxon>Burkholderiales</taxon>
        <taxon>Oxalobacteraceae</taxon>
        <taxon>Telluria group</taxon>
        <taxon>Massilia</taxon>
    </lineage>
</organism>